<gene>
    <name evidence="10" type="primary">recC</name>
    <name evidence="12" type="ORF">J2X04_002573</name>
</gene>
<evidence type="ECO:0000256" key="1">
    <source>
        <dbReference type="ARBA" id="ARBA00022722"/>
    </source>
</evidence>
<sequence length="1126" mass="123919">MPDAADFRLYHSNALDVLAGLLAAEVAKLPADGDWLRPDIVLVPQFSMRRWLQQVLAERLGICANLKFLTPGEFVDFALDQNLGQAPEQDRLAPDSLRWRVLHELRTAPPPALSGFLAGDDPLRPWSLANALAETYEKYQAWRRDWLLDWERHARPRTGSDDWQAALWRRIARDRPHRARRIDDYLRRVREPVGLQRRLFVFACQNISPDVLQVIASQSRVGTQHFYLHTPARAFWGDLQRWPDYTPAQDDEYLGGDGVHAANPLLASWGQAGRDFVAGLVSGESVPASFELAPHSPPGEDTLLGRLQRDVLDNIDFRSRARDAGPWPRSRVDRLDASLQFHACHTRLREVQVLHDQLRALLEAEAPAGGARLQPRDIAVLAPDIDAYAPHIEAVFGGALGSEREIPYTIADTSPLASTPLAAAFLRVLELPLRALTVSDVLDLLAVPAIAARFDIDDNERGALQDWLDAAGARWGLDGADRARHGARSEAAYTFEFALDRLLLGHAADADDDIAGVAPWPGLEGQATAALDGLLRLLDLLRRASERLAEAKAPAAWARDLDGLLDGLFARDSEDDAGALKALREAIASFARGAALAQFETAVEPAVVLDHFRRELGASDARAPFLSGGVCFGRMVPMRLIPFQAICLLGMDEAAFPARDTRDSVNLLARELATRQRRVGDPSRRDADRYLFLQLFASAGRVLYLSWCGQDPRDNSRREPSALVAELLDVATDCHGASDESARQAVRAALVVRHALQPFSPAAFGAAHVDEAGPDGDAGEPRRFSFDARWRDAAETPRALRTEPVFAPAALRLAGEAREDVVSIDRLRSTLLRPHAAYLRDGLGLRLPEDEPPLDDHEPLGAPDALDHYHLRETVFRAWLQEGARPQADRLQQHLLARAQLAPGADGRAAVEALLGEVAPFASLALDAGFGSDERRIVADEPVAGRVLRGALAGVHGATEARLLRVALRAKGRHGNLVLRHGLDWLVASLLQLPMYELYREKEGEAPRLVPRVLATRDQARAALASLIALHEQALREPLPFLPKSGYAFYAAGDEARGLRAAALQWRGDERNHVGAERSPATQMALRGRDPFVDDDALSRMRFQEIARALFAAVERAEPFALEDLP</sequence>
<dbReference type="Gene3D" id="3.40.50.10930">
    <property type="match status" value="1"/>
</dbReference>
<dbReference type="PANTHER" id="PTHR30591">
    <property type="entry name" value="RECBCD ENZYME SUBUNIT RECC"/>
    <property type="match status" value="1"/>
</dbReference>
<proteinExistence type="inferred from homology"/>
<dbReference type="SUPFAM" id="SSF52540">
    <property type="entry name" value="P-loop containing nucleoside triphosphate hydrolases"/>
    <property type="match status" value="2"/>
</dbReference>
<comment type="function">
    <text evidence="10">A helicase/nuclease that prepares dsDNA breaks (DSB) for recombinational DNA repair. Binds to DSBs and unwinds DNA via a highly rapid and processive ATP-dependent bidirectional helicase activity. Unwinds dsDNA until it encounters a Chi (crossover hotspot instigator) sequence from the 3' direction. Cuts ssDNA a few nucleotides 3' to the Chi site. The properties and activities of the enzyme are changed at Chi. The Chi-altered holoenzyme produces a long 3'-ssDNA overhang and facilitates RecA-binding to the ssDNA for homologous DNA recombination and repair. Holoenzyme degrades any linearized DNA that is unable to undergo homologous recombination. In the holoenzyme this subunit recognizes the wild-type Chi sequence, and when added to isolated RecB increases its ATP-dependent helicase processivity.</text>
</comment>
<dbReference type="RefSeq" id="WP_310054815.1">
    <property type="nucleotide sequence ID" value="NZ_JAVDVW010000002.1"/>
</dbReference>
<dbReference type="GO" id="GO:0008854">
    <property type="term" value="F:exodeoxyribonuclease V activity"/>
    <property type="evidence" value="ECO:0007669"/>
    <property type="project" value="UniProtKB-EC"/>
</dbReference>
<comment type="miscellaneous">
    <text evidence="10">In the RecBCD complex, RecB has a slow 3'-5' helicase, an exonuclease activity and loads RecA onto ssDNA, RecD has a fast 5'-3' helicase activity, while RecC stimulates the ATPase and processivity of the RecB helicase and contributes to recognition of the Chi site.</text>
</comment>
<dbReference type="Pfam" id="PF04257">
    <property type="entry name" value="Exonuc_V_gamma"/>
    <property type="match status" value="1"/>
</dbReference>
<evidence type="ECO:0000256" key="8">
    <source>
        <dbReference type="ARBA" id="ARBA00023125"/>
    </source>
</evidence>
<dbReference type="SUPFAM" id="SSF52980">
    <property type="entry name" value="Restriction endonuclease-like"/>
    <property type="match status" value="1"/>
</dbReference>
<reference evidence="12 13" key="1">
    <citation type="submission" date="2023-07" db="EMBL/GenBank/DDBJ databases">
        <title>Sorghum-associated microbial communities from plants grown in Nebraska, USA.</title>
        <authorList>
            <person name="Schachtman D."/>
        </authorList>
    </citation>
    <scope>NUCLEOTIDE SEQUENCE [LARGE SCALE GENOMIC DNA]</scope>
    <source>
        <strain evidence="12 13">BE187</strain>
    </source>
</reference>
<dbReference type="InterPro" id="IPR011335">
    <property type="entry name" value="Restrct_endonuc-II-like"/>
</dbReference>
<dbReference type="Proteomes" id="UP001267878">
    <property type="component" value="Unassembled WGS sequence"/>
</dbReference>
<accession>A0ABU1VRS9</accession>
<evidence type="ECO:0000256" key="3">
    <source>
        <dbReference type="ARBA" id="ARBA00022763"/>
    </source>
</evidence>
<evidence type="ECO:0000256" key="9">
    <source>
        <dbReference type="ARBA" id="ARBA00023204"/>
    </source>
</evidence>
<evidence type="ECO:0000313" key="12">
    <source>
        <dbReference type="EMBL" id="MDR7100192.1"/>
    </source>
</evidence>
<keyword evidence="1 10" id="KW-0540">Nuclease</keyword>
<evidence type="ECO:0000313" key="13">
    <source>
        <dbReference type="Proteomes" id="UP001267878"/>
    </source>
</evidence>
<name>A0ABU1VRS9_9GAMM</name>
<evidence type="ECO:0000259" key="11">
    <source>
        <dbReference type="Pfam" id="PF17946"/>
    </source>
</evidence>
<keyword evidence="13" id="KW-1185">Reference proteome</keyword>
<dbReference type="Gene3D" id="1.10.10.160">
    <property type="match status" value="1"/>
</dbReference>
<evidence type="ECO:0000256" key="6">
    <source>
        <dbReference type="ARBA" id="ARBA00022839"/>
    </source>
</evidence>
<dbReference type="InterPro" id="IPR006697">
    <property type="entry name" value="RecC"/>
</dbReference>
<evidence type="ECO:0000256" key="10">
    <source>
        <dbReference type="HAMAP-Rule" id="MF_01486"/>
    </source>
</evidence>
<comment type="similarity">
    <text evidence="10">Belongs to the RecC family.</text>
</comment>
<dbReference type="InterPro" id="IPR013986">
    <property type="entry name" value="DExx_box_DNA_helicase_dom_sf"/>
</dbReference>
<dbReference type="NCBIfam" id="TIGR01450">
    <property type="entry name" value="recC"/>
    <property type="match status" value="1"/>
</dbReference>
<protein>
    <recommendedName>
        <fullName evidence="10">RecBCD enzyme subunit RecC</fullName>
    </recommendedName>
    <alternativeName>
        <fullName evidence="10">Exonuclease V subunit RecC</fullName>
        <shortName evidence="10">ExoV subunit RecC</shortName>
    </alternativeName>
    <alternativeName>
        <fullName evidence="10">Helicase/nuclease RecBCD subunit RecC</fullName>
    </alternativeName>
</protein>
<keyword evidence="8 10" id="KW-0238">DNA-binding</keyword>
<keyword evidence="5 10" id="KW-0347">Helicase</keyword>
<evidence type="ECO:0000256" key="7">
    <source>
        <dbReference type="ARBA" id="ARBA00022840"/>
    </source>
</evidence>
<keyword evidence="2 10" id="KW-0547">Nucleotide-binding</keyword>
<dbReference type="EMBL" id="JAVDVW010000002">
    <property type="protein sequence ID" value="MDR7100192.1"/>
    <property type="molecule type" value="Genomic_DNA"/>
</dbReference>
<evidence type="ECO:0000256" key="4">
    <source>
        <dbReference type="ARBA" id="ARBA00022801"/>
    </source>
</evidence>
<comment type="caution">
    <text evidence="12">The sequence shown here is derived from an EMBL/GenBank/DDBJ whole genome shotgun (WGS) entry which is preliminary data.</text>
</comment>
<keyword evidence="6 10" id="KW-0269">Exonuclease</keyword>
<dbReference type="PANTHER" id="PTHR30591:SF1">
    <property type="entry name" value="RECBCD ENZYME SUBUNIT RECC"/>
    <property type="match status" value="1"/>
</dbReference>
<dbReference type="InterPro" id="IPR027417">
    <property type="entry name" value="P-loop_NTPase"/>
</dbReference>
<keyword evidence="4 10" id="KW-0378">Hydrolase</keyword>
<dbReference type="HAMAP" id="MF_01486">
    <property type="entry name" value="RecC"/>
    <property type="match status" value="1"/>
</dbReference>
<dbReference type="Pfam" id="PF17946">
    <property type="entry name" value="RecC_C"/>
    <property type="match status" value="1"/>
</dbReference>
<dbReference type="InterPro" id="IPR041500">
    <property type="entry name" value="RecC_C"/>
</dbReference>
<evidence type="ECO:0000256" key="5">
    <source>
        <dbReference type="ARBA" id="ARBA00022806"/>
    </source>
</evidence>
<dbReference type="PIRSF" id="PIRSF000980">
    <property type="entry name" value="RecC"/>
    <property type="match status" value="1"/>
</dbReference>
<feature type="domain" description="RecC C-terminal" evidence="11">
    <location>
        <begin position="820"/>
        <end position="1052"/>
    </location>
</feature>
<comment type="subunit">
    <text evidence="10">Heterotrimer of RecB, RecC and RecD. All subunits contribute to DNA-binding.</text>
</comment>
<keyword evidence="3 10" id="KW-0227">DNA damage</keyword>
<keyword evidence="9 10" id="KW-0234">DNA repair</keyword>
<keyword evidence="7 10" id="KW-0067">ATP-binding</keyword>
<organism evidence="12 13">
    <name type="scientific">Agrilutibacter niabensis</name>
    <dbReference type="NCBI Taxonomy" id="380628"/>
    <lineage>
        <taxon>Bacteria</taxon>
        <taxon>Pseudomonadati</taxon>
        <taxon>Pseudomonadota</taxon>
        <taxon>Gammaproteobacteria</taxon>
        <taxon>Lysobacterales</taxon>
        <taxon>Lysobacteraceae</taxon>
        <taxon>Agrilutibacter</taxon>
    </lineage>
</organism>
<dbReference type="Gene3D" id="3.40.50.300">
    <property type="entry name" value="P-loop containing nucleotide triphosphate hydrolases"/>
    <property type="match status" value="2"/>
</dbReference>
<evidence type="ECO:0000256" key="2">
    <source>
        <dbReference type="ARBA" id="ARBA00022741"/>
    </source>
</evidence>